<dbReference type="EnsemblPlants" id="evm.model.02.1423">
    <property type="protein sequence ID" value="cds.evm.model.02.1423"/>
    <property type="gene ID" value="evm.TU.02.1423"/>
</dbReference>
<feature type="compositionally biased region" description="Acidic residues" evidence="1">
    <location>
        <begin position="680"/>
        <end position="689"/>
    </location>
</feature>
<dbReference type="AlphaFoldDB" id="A0A803NTK1"/>
<dbReference type="Pfam" id="PF00078">
    <property type="entry name" value="RVT_1"/>
    <property type="match status" value="1"/>
</dbReference>
<dbReference type="Gramene" id="evm.model.02.1423">
    <property type="protein sequence ID" value="cds.evm.model.02.1423"/>
    <property type="gene ID" value="evm.TU.02.1423"/>
</dbReference>
<name>A0A803NTK1_CANSA</name>
<accession>A0A803NTK1</accession>
<feature type="region of interest" description="Disordered" evidence="1">
    <location>
        <begin position="604"/>
        <end position="719"/>
    </location>
</feature>
<dbReference type="EMBL" id="UZAU01000193">
    <property type="status" value="NOT_ANNOTATED_CDS"/>
    <property type="molecule type" value="Genomic_DNA"/>
</dbReference>
<dbReference type="Proteomes" id="UP000596661">
    <property type="component" value="Chromosome 2"/>
</dbReference>
<reference evidence="3" key="2">
    <citation type="submission" date="2021-03" db="UniProtKB">
        <authorList>
            <consortium name="EnsemblPlants"/>
        </authorList>
    </citation>
    <scope>IDENTIFICATION</scope>
</reference>
<dbReference type="CDD" id="cd01650">
    <property type="entry name" value="RT_nLTR_like"/>
    <property type="match status" value="1"/>
</dbReference>
<evidence type="ECO:0000256" key="1">
    <source>
        <dbReference type="SAM" id="MobiDB-lite"/>
    </source>
</evidence>
<feature type="domain" description="Reverse transcriptase" evidence="2">
    <location>
        <begin position="1"/>
        <end position="275"/>
    </location>
</feature>
<keyword evidence="4" id="KW-1185">Reference proteome</keyword>
<dbReference type="InterPro" id="IPR043502">
    <property type="entry name" value="DNA/RNA_pol_sf"/>
</dbReference>
<sequence>MTLMIKPNHIELPDDEDCKLGVKISRANQYQATRLVAAKDRGSLDEREREAFLRGIIDQNQGAFVQGRSIAHDVMILQDLLKNYRRKNISPGCTLKVDISKAYDTVNWDFLEDLLNGFKLPTRFISWIMTCLRSTSYSILLNGRVQGSFKGKKGLRQGDPLSPLLFVMIMEYLTRRLHLATNQSKFRYHPLCKSLKLIRLCFADDLMIFCKGDICSIRPIKEVLDEFNATSGPAINTSKSQLYFGGVKEEGKQVMLLEMNLLEGEFPLKYLGVPLRPTKWKAEDCGVIIKKIKQRLQTWATRHLSFAGRAQLIHSVLLGLRNYWMSIFILPHSITKEIEKLCRGFLWGWNGNRSKLHVASWEKVCLPKAYGGLGFKDGVKWNQAILDIRKAGAGANHFKTKLLYNRSIAQEQFGFSKVIWSSLNMPKHKFIFWQAINDQLLTRDKFAKFQIALDTTLCPDQLRPHGSPQLVRSGSLLERVKSFNLSLYKFESSPAVETVYHHHPTDPDNYPPHPTQLGRSPSFLERLRSVDLSYVYKFDHQQTHPEPEPETVRHEEKTPVQNHMEPDHYPVRFQNPIQPPQLVRTPSFLERLRSIDLSYAYRFDHQQTNPAPESKTARDANPLEDHSHEPAHVTRSKSESESHGAHAEKKSQTEMMTKSASEKMGQGVRNSSNKDKKDNDEEEEEEVVEAVERRRPATTRVERRSCNNGGETTSVNEFDDGVDAKADDFINRFKQQLKLQRLESFKRFSEMLSGK</sequence>
<protein>
    <recommendedName>
        <fullName evidence="2">Reverse transcriptase domain-containing protein</fullName>
    </recommendedName>
</protein>
<feature type="compositionally biased region" description="Basic and acidic residues" evidence="1">
    <location>
        <begin position="615"/>
        <end position="652"/>
    </location>
</feature>
<dbReference type="Pfam" id="PF13966">
    <property type="entry name" value="zf-RVT"/>
    <property type="match status" value="1"/>
</dbReference>
<organism evidence="3 4">
    <name type="scientific">Cannabis sativa</name>
    <name type="common">Hemp</name>
    <name type="synonym">Marijuana</name>
    <dbReference type="NCBI Taxonomy" id="3483"/>
    <lineage>
        <taxon>Eukaryota</taxon>
        <taxon>Viridiplantae</taxon>
        <taxon>Streptophyta</taxon>
        <taxon>Embryophyta</taxon>
        <taxon>Tracheophyta</taxon>
        <taxon>Spermatophyta</taxon>
        <taxon>Magnoliopsida</taxon>
        <taxon>eudicotyledons</taxon>
        <taxon>Gunneridae</taxon>
        <taxon>Pentapetalae</taxon>
        <taxon>rosids</taxon>
        <taxon>fabids</taxon>
        <taxon>Rosales</taxon>
        <taxon>Cannabaceae</taxon>
        <taxon>Cannabis</taxon>
    </lineage>
</organism>
<proteinExistence type="predicted"/>
<dbReference type="InterPro" id="IPR008480">
    <property type="entry name" value="DUF761_pln"/>
</dbReference>
<evidence type="ECO:0000313" key="3">
    <source>
        <dbReference type="EnsemblPlants" id="cds.evm.model.02.1423"/>
    </source>
</evidence>
<dbReference type="InterPro" id="IPR000477">
    <property type="entry name" value="RT_dom"/>
</dbReference>
<evidence type="ECO:0000259" key="2">
    <source>
        <dbReference type="PROSITE" id="PS50878"/>
    </source>
</evidence>
<feature type="region of interest" description="Disordered" evidence="1">
    <location>
        <begin position="541"/>
        <end position="564"/>
    </location>
</feature>
<dbReference type="PROSITE" id="PS50878">
    <property type="entry name" value="RT_POL"/>
    <property type="match status" value="1"/>
</dbReference>
<dbReference type="Pfam" id="PF05553">
    <property type="entry name" value="DUF761"/>
    <property type="match status" value="1"/>
</dbReference>
<evidence type="ECO:0000313" key="4">
    <source>
        <dbReference type="Proteomes" id="UP000596661"/>
    </source>
</evidence>
<reference evidence="3" key="1">
    <citation type="submission" date="2018-11" db="EMBL/GenBank/DDBJ databases">
        <authorList>
            <person name="Grassa J C."/>
        </authorList>
    </citation>
    <scope>NUCLEOTIDE SEQUENCE [LARGE SCALE GENOMIC DNA]</scope>
</reference>
<dbReference type="PANTHER" id="PTHR33116">
    <property type="entry name" value="REVERSE TRANSCRIPTASE ZINC-BINDING DOMAIN-CONTAINING PROTEIN-RELATED-RELATED"/>
    <property type="match status" value="1"/>
</dbReference>
<feature type="compositionally biased region" description="Polar residues" evidence="1">
    <location>
        <begin position="706"/>
        <end position="716"/>
    </location>
</feature>
<feature type="compositionally biased region" description="Basic and acidic residues" evidence="1">
    <location>
        <begin position="690"/>
        <end position="705"/>
    </location>
</feature>
<dbReference type="InterPro" id="IPR026960">
    <property type="entry name" value="RVT-Znf"/>
</dbReference>
<dbReference type="SUPFAM" id="SSF56672">
    <property type="entry name" value="DNA/RNA polymerases"/>
    <property type="match status" value="1"/>
</dbReference>
<dbReference type="PANTHER" id="PTHR33116:SF84">
    <property type="entry name" value="RNA-DIRECTED DNA POLYMERASE"/>
    <property type="match status" value="1"/>
</dbReference>